<evidence type="ECO:0000313" key="2">
    <source>
        <dbReference type="Proteomes" id="UP000198348"/>
    </source>
</evidence>
<keyword evidence="2" id="KW-1185">Reference proteome</keyword>
<protein>
    <submittedName>
        <fullName evidence="1">Uncharacterized protein</fullName>
    </submittedName>
</protein>
<dbReference type="AlphaFoldDB" id="A0A238Y9Y5"/>
<dbReference type="RefSeq" id="WP_089302146.1">
    <property type="nucleotide sequence ID" value="NZ_FZNW01000014.1"/>
</dbReference>
<dbReference type="EMBL" id="FZNW01000014">
    <property type="protein sequence ID" value="SNR67404.1"/>
    <property type="molecule type" value="Genomic_DNA"/>
</dbReference>
<dbReference type="OrthoDB" id="3630293at2"/>
<gene>
    <name evidence="1" type="ORF">SAMN06265360_11449</name>
</gene>
<name>A0A238Y9Y5_9PSEU</name>
<reference evidence="1 2" key="1">
    <citation type="submission" date="2017-06" db="EMBL/GenBank/DDBJ databases">
        <authorList>
            <person name="Kim H.J."/>
            <person name="Triplett B.A."/>
        </authorList>
    </citation>
    <scope>NUCLEOTIDE SEQUENCE [LARGE SCALE GENOMIC DNA]</scope>
    <source>
        <strain evidence="1 2">DSM 45207</strain>
    </source>
</reference>
<evidence type="ECO:0000313" key="1">
    <source>
        <dbReference type="EMBL" id="SNR67404.1"/>
    </source>
</evidence>
<proteinExistence type="predicted"/>
<accession>A0A238Y9Y5</accession>
<organism evidence="1 2">
    <name type="scientific">Haloechinothrix alba</name>
    <dbReference type="NCBI Taxonomy" id="664784"/>
    <lineage>
        <taxon>Bacteria</taxon>
        <taxon>Bacillati</taxon>
        <taxon>Actinomycetota</taxon>
        <taxon>Actinomycetes</taxon>
        <taxon>Pseudonocardiales</taxon>
        <taxon>Pseudonocardiaceae</taxon>
        <taxon>Haloechinothrix</taxon>
    </lineage>
</organism>
<dbReference type="Proteomes" id="UP000198348">
    <property type="component" value="Unassembled WGS sequence"/>
</dbReference>
<sequence length="66" mass="7519">MEKTLTINGAFADWTLTVAVTPLESADEEPITEWPSTMDHLDQFFYALVNCCESARDAELVRGRRR</sequence>